<dbReference type="EMBL" id="VIEB01001239">
    <property type="protein sequence ID" value="TQD73898.1"/>
    <property type="molecule type" value="Genomic_DNA"/>
</dbReference>
<protein>
    <recommendedName>
        <fullName evidence="3">Reverse transcriptase domain-containing protein</fullName>
    </recommendedName>
</protein>
<keyword evidence="2" id="KW-1185">Reference proteome</keyword>
<accession>A0A540KI58</accession>
<dbReference type="AlphaFoldDB" id="A0A540KI58"/>
<gene>
    <name evidence="1" type="ORF">C1H46_040600</name>
</gene>
<evidence type="ECO:0000313" key="2">
    <source>
        <dbReference type="Proteomes" id="UP000315295"/>
    </source>
</evidence>
<dbReference type="PANTHER" id="PTHR24559:SF431">
    <property type="entry name" value="RNA-DIRECTED DNA POLYMERASE HOMOLOG"/>
    <property type="match status" value="1"/>
</dbReference>
<organism evidence="1 2">
    <name type="scientific">Malus baccata</name>
    <name type="common">Siberian crab apple</name>
    <name type="synonym">Pyrus baccata</name>
    <dbReference type="NCBI Taxonomy" id="106549"/>
    <lineage>
        <taxon>Eukaryota</taxon>
        <taxon>Viridiplantae</taxon>
        <taxon>Streptophyta</taxon>
        <taxon>Embryophyta</taxon>
        <taxon>Tracheophyta</taxon>
        <taxon>Spermatophyta</taxon>
        <taxon>Magnoliopsida</taxon>
        <taxon>eudicotyledons</taxon>
        <taxon>Gunneridae</taxon>
        <taxon>Pentapetalae</taxon>
        <taxon>rosids</taxon>
        <taxon>fabids</taxon>
        <taxon>Rosales</taxon>
        <taxon>Rosaceae</taxon>
        <taxon>Amygdaloideae</taxon>
        <taxon>Maleae</taxon>
        <taxon>Malus</taxon>
    </lineage>
</organism>
<evidence type="ECO:0000313" key="1">
    <source>
        <dbReference type="EMBL" id="TQD73898.1"/>
    </source>
</evidence>
<dbReference type="SUPFAM" id="SSF56672">
    <property type="entry name" value="DNA/RNA polymerases"/>
    <property type="match status" value="1"/>
</dbReference>
<dbReference type="Proteomes" id="UP000315295">
    <property type="component" value="Unassembled WGS sequence"/>
</dbReference>
<comment type="caution">
    <text evidence="1">The sequence shown here is derived from an EMBL/GenBank/DDBJ whole genome shotgun (WGS) entry which is preliminary data.</text>
</comment>
<evidence type="ECO:0008006" key="3">
    <source>
        <dbReference type="Google" id="ProtNLM"/>
    </source>
</evidence>
<reference evidence="1 2" key="1">
    <citation type="journal article" date="2019" name="G3 (Bethesda)">
        <title>Sequencing of a Wild Apple (Malus baccata) Genome Unravels the Differences Between Cultivated and Wild Apple Species Regarding Disease Resistance and Cold Tolerance.</title>
        <authorList>
            <person name="Chen X."/>
        </authorList>
    </citation>
    <scope>NUCLEOTIDE SEQUENCE [LARGE SCALE GENOMIC DNA]</scope>
    <source>
        <strain evidence="2">cv. Shandingzi</strain>
        <tissue evidence="1">Leaves</tissue>
    </source>
</reference>
<dbReference type="Gene3D" id="3.10.10.10">
    <property type="entry name" value="HIV Type 1 Reverse Transcriptase, subunit A, domain 1"/>
    <property type="match status" value="1"/>
</dbReference>
<proteinExistence type="predicted"/>
<name>A0A540KI58_MALBA</name>
<dbReference type="InterPro" id="IPR053134">
    <property type="entry name" value="RNA-dir_DNA_polymerase"/>
</dbReference>
<dbReference type="InterPro" id="IPR043502">
    <property type="entry name" value="DNA/RNA_pol_sf"/>
</dbReference>
<sequence>MAECIYDLDGPDDLPESLKLVEFLCAEPEKPPPKVQGPLEIIDLGTEEDPRPIQISGLLETNDWAKIIYRLQEFKDYFAWHYTEMLGLDSTLVEHRMPINEGYKLVNQAPQRMSKEIEEKVKEEIERLVKAGFIRPAKYVEWLANIVPVLKAITKAV</sequence>
<dbReference type="PANTHER" id="PTHR24559">
    <property type="entry name" value="TRANSPOSON TY3-I GAG-POL POLYPROTEIN"/>
    <property type="match status" value="1"/>
</dbReference>